<evidence type="ECO:0000256" key="3">
    <source>
        <dbReference type="ARBA" id="ARBA00004141"/>
    </source>
</evidence>
<keyword evidence="6" id="KW-0288">FMN</keyword>
<comment type="subcellular location">
    <subcellularLocation>
        <location evidence="3">Membrane</location>
        <topology evidence="3">Multi-pass membrane protein</topology>
    </subcellularLocation>
</comment>
<proteinExistence type="predicted"/>
<dbReference type="SMART" id="SM00382">
    <property type="entry name" value="AAA"/>
    <property type="match status" value="2"/>
</dbReference>
<keyword evidence="4" id="KW-0813">Transport</keyword>
<evidence type="ECO:0000256" key="10">
    <source>
        <dbReference type="ARBA" id="ARBA00022840"/>
    </source>
</evidence>
<dbReference type="PRINTS" id="PR00371">
    <property type="entry name" value="FPNCR"/>
</dbReference>
<dbReference type="Pfam" id="PF01855">
    <property type="entry name" value="POR_N"/>
    <property type="match status" value="1"/>
</dbReference>
<dbReference type="EMBL" id="MBAD02001718">
    <property type="protein sequence ID" value="RLN52289.1"/>
    <property type="molecule type" value="Genomic_DNA"/>
</dbReference>
<dbReference type="SUPFAM" id="SSF52540">
    <property type="entry name" value="P-loop containing nucleoside triphosphate hydrolases"/>
    <property type="match status" value="2"/>
</dbReference>
<reference evidence="21 22" key="1">
    <citation type="submission" date="2018-07" db="EMBL/GenBank/DDBJ databases">
        <title>Genome sequencing of oomycete isolates from Chile give support for New Zealand origin for Phytophthora kernoviae and make available the first Nothophytophthora sp. genome.</title>
        <authorList>
            <person name="Studholme D.J."/>
            <person name="Sanfuentes E."/>
            <person name="Panda P."/>
            <person name="Hill R."/>
            <person name="Sambles C."/>
            <person name="Grant M."/>
            <person name="Williams N.M."/>
            <person name="Mcdougal R.L."/>
        </authorList>
    </citation>
    <scope>NUCLEOTIDE SEQUENCE [LARGE SCALE GENOMIC DNA]</scope>
    <source>
        <strain evidence="20">Chile6</strain>
        <strain evidence="19">Chile7</strain>
    </source>
</reference>
<evidence type="ECO:0000313" key="22">
    <source>
        <dbReference type="Proteomes" id="UP000284657"/>
    </source>
</evidence>
<feature type="transmembrane region" description="Helical" evidence="16">
    <location>
        <begin position="2334"/>
        <end position="2357"/>
    </location>
</feature>
<keyword evidence="10" id="KW-0067">ATP-binding</keyword>
<dbReference type="InterPro" id="IPR001433">
    <property type="entry name" value="OxRdtase_FAD/NAD-bd"/>
</dbReference>
<dbReference type="InterPro" id="IPR023173">
    <property type="entry name" value="NADPH_Cyt_P450_Rdtase_alpha"/>
</dbReference>
<dbReference type="Gene3D" id="3.40.50.920">
    <property type="match status" value="1"/>
</dbReference>
<keyword evidence="15 16" id="KW-0472">Membrane</keyword>
<dbReference type="PROSITE" id="PS50893">
    <property type="entry name" value="ABC_TRANSPORTER_2"/>
    <property type="match status" value="2"/>
</dbReference>
<organism evidence="20 21">
    <name type="scientific">Phytophthora kernoviae</name>
    <dbReference type="NCBI Taxonomy" id="325452"/>
    <lineage>
        <taxon>Eukaryota</taxon>
        <taxon>Sar</taxon>
        <taxon>Stramenopiles</taxon>
        <taxon>Oomycota</taxon>
        <taxon>Peronosporomycetes</taxon>
        <taxon>Peronosporales</taxon>
        <taxon>Peronosporaceae</taxon>
        <taxon>Phytophthora</taxon>
    </lineage>
</organism>
<feature type="transmembrane region" description="Helical" evidence="16">
    <location>
        <begin position="1757"/>
        <end position="1774"/>
    </location>
</feature>
<evidence type="ECO:0000256" key="11">
    <source>
        <dbReference type="ARBA" id="ARBA00022857"/>
    </source>
</evidence>
<keyword evidence="5" id="KW-0285">Flavoprotein</keyword>
<evidence type="ECO:0000313" key="20">
    <source>
        <dbReference type="EMBL" id="RLN62785.1"/>
    </source>
</evidence>
<dbReference type="InterPro" id="IPR009014">
    <property type="entry name" value="Transketo_C/PFOR_II"/>
</dbReference>
<evidence type="ECO:0000256" key="15">
    <source>
        <dbReference type="ARBA" id="ARBA00023136"/>
    </source>
</evidence>
<dbReference type="InterPro" id="IPR017927">
    <property type="entry name" value="FAD-bd_FR_type"/>
</dbReference>
<feature type="transmembrane region" description="Helical" evidence="16">
    <location>
        <begin position="2294"/>
        <end position="2313"/>
    </location>
</feature>
<dbReference type="FunFam" id="1.20.990.10:FF:000010">
    <property type="entry name" value="Sulfite reductase [NADPH] flavoprotein component"/>
    <property type="match status" value="1"/>
</dbReference>
<dbReference type="InterPro" id="IPR017938">
    <property type="entry name" value="Riboflavin_synthase-like_b-brl"/>
</dbReference>
<feature type="transmembrane region" description="Helical" evidence="16">
    <location>
        <begin position="1721"/>
        <end position="1745"/>
    </location>
</feature>
<evidence type="ECO:0000256" key="2">
    <source>
        <dbReference type="ARBA" id="ARBA00001974"/>
    </source>
</evidence>
<dbReference type="Gene3D" id="3.40.50.970">
    <property type="match status" value="1"/>
</dbReference>
<dbReference type="GO" id="GO:0016887">
    <property type="term" value="F:ATP hydrolysis activity"/>
    <property type="evidence" value="ECO:0007669"/>
    <property type="project" value="InterPro"/>
</dbReference>
<dbReference type="PANTHER" id="PTHR19241">
    <property type="entry name" value="ATP-BINDING CASSETTE TRANSPORTER"/>
    <property type="match status" value="1"/>
</dbReference>
<dbReference type="Pfam" id="PF01558">
    <property type="entry name" value="POR"/>
    <property type="match status" value="1"/>
</dbReference>
<dbReference type="GO" id="GO:0016903">
    <property type="term" value="F:oxidoreductase activity, acting on the aldehyde or oxo group of donors"/>
    <property type="evidence" value="ECO:0007669"/>
    <property type="project" value="InterPro"/>
</dbReference>
<feature type="transmembrane region" description="Helical" evidence="16">
    <location>
        <begin position="2369"/>
        <end position="2395"/>
    </location>
</feature>
<keyword evidence="12" id="KW-0249">Electron transport</keyword>
<dbReference type="Gene3D" id="3.40.50.80">
    <property type="entry name" value="Nucleotide-binding domain of ferredoxin-NADP reductase (FNR) module"/>
    <property type="match status" value="1"/>
</dbReference>
<dbReference type="InterPro" id="IPR034003">
    <property type="entry name" value="ABCG_PDR_2"/>
</dbReference>
<dbReference type="Gene3D" id="1.20.990.10">
    <property type="entry name" value="NADPH-cytochrome p450 Reductase, Chain A, domain 3"/>
    <property type="match status" value="1"/>
</dbReference>
<dbReference type="GO" id="GO:0140359">
    <property type="term" value="F:ABC-type transporter activity"/>
    <property type="evidence" value="ECO:0007669"/>
    <property type="project" value="InterPro"/>
</dbReference>
<protein>
    <submittedName>
        <fullName evidence="20">Uncharacterized protein</fullName>
    </submittedName>
</protein>
<evidence type="ECO:0000259" key="18">
    <source>
        <dbReference type="PROSITE" id="PS51384"/>
    </source>
</evidence>
<feature type="transmembrane region" description="Helical" evidence="16">
    <location>
        <begin position="2402"/>
        <end position="2421"/>
    </location>
</feature>
<dbReference type="OrthoDB" id="1856718at2759"/>
<evidence type="ECO:0000256" key="4">
    <source>
        <dbReference type="ARBA" id="ARBA00022448"/>
    </source>
</evidence>
<keyword evidence="7 16" id="KW-0812">Transmembrane</keyword>
<dbReference type="EMBL" id="MBDO02000112">
    <property type="protein sequence ID" value="RLN62785.1"/>
    <property type="molecule type" value="Genomic_DNA"/>
</dbReference>
<dbReference type="InterPro" id="IPR010929">
    <property type="entry name" value="PDR_CDR_ABC"/>
</dbReference>
<dbReference type="Proteomes" id="UP000277300">
    <property type="component" value="Unassembled WGS sequence"/>
</dbReference>
<dbReference type="InterPro" id="IPR002869">
    <property type="entry name" value="Pyrv_flavodox_OxRed_cen"/>
</dbReference>
<keyword evidence="14" id="KW-0560">Oxidoreductase</keyword>
<dbReference type="InterPro" id="IPR001709">
    <property type="entry name" value="Flavoprot_Pyr_Nucl_cyt_Rdtase"/>
</dbReference>
<dbReference type="SUPFAM" id="SSF53323">
    <property type="entry name" value="Pyruvate-ferredoxin oxidoreductase, PFOR, domain III"/>
    <property type="match status" value="1"/>
</dbReference>
<dbReference type="InterPro" id="IPR003097">
    <property type="entry name" value="CysJ-like_FAD-binding"/>
</dbReference>
<feature type="transmembrane region" description="Helical" evidence="16">
    <location>
        <begin position="2253"/>
        <end position="2282"/>
    </location>
</feature>
<dbReference type="CDD" id="cd06207">
    <property type="entry name" value="CyPoR_like"/>
    <property type="match status" value="1"/>
</dbReference>
<dbReference type="InterPro" id="IPR027417">
    <property type="entry name" value="P-loop_NTPase"/>
</dbReference>
<dbReference type="Pfam" id="PF01061">
    <property type="entry name" value="ABC2_membrane"/>
    <property type="match status" value="2"/>
</dbReference>
<dbReference type="InterPro" id="IPR003593">
    <property type="entry name" value="AAA+_ATPase"/>
</dbReference>
<dbReference type="FunFam" id="3.40.50.300:FF:000289">
    <property type="entry name" value="ABC transporter G family member 31"/>
    <property type="match status" value="1"/>
</dbReference>
<dbReference type="Pfam" id="PF06422">
    <property type="entry name" value="PDR_CDR"/>
    <property type="match status" value="1"/>
</dbReference>
<evidence type="ECO:0000256" key="8">
    <source>
        <dbReference type="ARBA" id="ARBA00022741"/>
    </source>
</evidence>
<dbReference type="FunFam" id="3.40.50.80:FF:000033">
    <property type="entry name" value="Sulfite reductase (NADPH) flavoprotein alpha-component"/>
    <property type="match status" value="1"/>
</dbReference>
<dbReference type="GO" id="GO:0016020">
    <property type="term" value="C:membrane"/>
    <property type="evidence" value="ECO:0007669"/>
    <property type="project" value="UniProtKB-SubCell"/>
</dbReference>
<dbReference type="InterPro" id="IPR029061">
    <property type="entry name" value="THDP-binding"/>
</dbReference>
<feature type="transmembrane region" description="Helical" evidence="16">
    <location>
        <begin position="2433"/>
        <end position="2452"/>
    </location>
</feature>
<dbReference type="PROSITE" id="PS51384">
    <property type="entry name" value="FAD_FR"/>
    <property type="match status" value="1"/>
</dbReference>
<dbReference type="InterPro" id="IPR039261">
    <property type="entry name" value="FNR_nucleotide-bd"/>
</dbReference>
<dbReference type="SUPFAM" id="SSF63380">
    <property type="entry name" value="Riboflavin synthase domain-like"/>
    <property type="match status" value="1"/>
</dbReference>
<feature type="domain" description="ABC transporter" evidence="17">
    <location>
        <begin position="1248"/>
        <end position="1514"/>
    </location>
</feature>
<feature type="transmembrane region" description="Helical" evidence="16">
    <location>
        <begin position="2498"/>
        <end position="2519"/>
    </location>
</feature>
<evidence type="ECO:0000256" key="5">
    <source>
        <dbReference type="ARBA" id="ARBA00022630"/>
    </source>
</evidence>
<dbReference type="Proteomes" id="UP000284657">
    <property type="component" value="Unassembled WGS sequence"/>
</dbReference>
<keyword evidence="11" id="KW-0521">NADP</keyword>
<keyword evidence="13 16" id="KW-1133">Transmembrane helix</keyword>
<dbReference type="Pfam" id="PF00175">
    <property type="entry name" value="NAD_binding_1"/>
    <property type="match status" value="1"/>
</dbReference>
<dbReference type="GO" id="GO:0005524">
    <property type="term" value="F:ATP binding"/>
    <property type="evidence" value="ECO:0007669"/>
    <property type="project" value="UniProtKB-KW"/>
</dbReference>
<keyword evidence="8" id="KW-0547">Nucleotide-binding</keyword>
<gene>
    <name evidence="19" type="ORF">BBJ29_002369</name>
    <name evidence="20" type="ORF">BBP00_00004539</name>
</gene>
<dbReference type="InterPro" id="IPR013525">
    <property type="entry name" value="ABC2_TM"/>
</dbReference>
<evidence type="ECO:0000259" key="17">
    <source>
        <dbReference type="PROSITE" id="PS50893"/>
    </source>
</evidence>
<comment type="caution">
    <text evidence="20">The sequence shown here is derived from an EMBL/GenBank/DDBJ whole genome shotgun (WGS) entry which is preliminary data.</text>
</comment>
<name>A0A3F2RRH0_9STRA</name>
<dbReference type="InterPro" id="IPR019752">
    <property type="entry name" value="Pyrv/ketoisovalerate_OxRed_cat"/>
</dbReference>
<dbReference type="Gene3D" id="3.40.50.300">
    <property type="entry name" value="P-loop containing nucleotide triphosphate hydrolases"/>
    <property type="match status" value="2"/>
</dbReference>
<accession>A0A3F2RRH0</accession>
<dbReference type="FunFam" id="3.40.50.300:FF:000528">
    <property type="entry name" value="ABC transporter G family member 31"/>
    <property type="match status" value="1"/>
</dbReference>
<evidence type="ECO:0000256" key="9">
    <source>
        <dbReference type="ARBA" id="ARBA00022827"/>
    </source>
</evidence>
<evidence type="ECO:0000313" key="19">
    <source>
        <dbReference type="EMBL" id="RLN52289.1"/>
    </source>
</evidence>
<dbReference type="Pfam" id="PF00005">
    <property type="entry name" value="ABC_tran"/>
    <property type="match status" value="2"/>
</dbReference>
<feature type="domain" description="ABC transporter" evidence="17">
    <location>
        <begin position="1923"/>
        <end position="2164"/>
    </location>
</feature>
<evidence type="ECO:0000256" key="16">
    <source>
        <dbReference type="SAM" id="Phobius"/>
    </source>
</evidence>
<evidence type="ECO:0000256" key="7">
    <source>
        <dbReference type="ARBA" id="ARBA00022692"/>
    </source>
</evidence>
<comment type="cofactor">
    <cofactor evidence="2">
        <name>FAD</name>
        <dbReference type="ChEBI" id="CHEBI:57692"/>
    </cofactor>
</comment>
<keyword evidence="9" id="KW-0274">FAD</keyword>
<sequence>MATTNARLQIEDAFGPVGSAQKAARLAVDVGDEENASDTSTASLVPTPMHKQRLIRPDLRHHAFQRVDRFCSGGDAVLHVAGHVSANVFEYPLLKSDENEQTQQIRRNARARVVTLEIRPRAADAVRGALAVGASASALVPSQTLPLFLPSMFQMAQSSQQSAPAVFHVTCEVIRRDMAVASSYEPLYALQHSGALLLNSASPQECHDLAVVAHVAAQRLHKLFVHFYDGARVARELAKVETLTEEALQTLTALEASATNTPTTADVAEQVQSVMDDLFHVLQRQYRVYEYFGADDAEYVVVVVGEAAAALKQAAAYEQMLGGKVGVVQVRLLQPWSHALFARALPATVKRVVALENVAPSALTFQRGLMTQNLQVFFQSSHWRPAAESAPVVVTGVYGGVFRNSVFSVGMGRAVLRHVGTSSSRRSFVVAKSEELYDAALVNATSESNQATKLDVIFGESLELEGSAAYTKQFLFYGFDDVDSETSRAGAETTKLFESTLGLLNKNPSTRVNAVVTHSAGPEAAVRPVSTLEVRVALDGGNSPATSEPVEQADVVVVTRPELLAHYDVALSVKRGGKLLVLTGWKTSDDIDERAAFKQQVASREIQLLVVDANELATRVEDDAVAAVGPLTAFFKASGLYDERVVLALLEAQFPAEKHAMLRSFVAAVWGDVATLTYPSAEWLTATDVDTEVAVQPLTAFSNVATSKVPFANSANSVASSSSKTAGKRRSLAGVSRETKTAWQLMFPSAFEARHDVRAHVTDIVTVTKWERLTPEDYSRNVFHIEMDTTNTAIKYRIGEALAVFAHNDEKEVVKFLQSYNVEPEALVSLPVAEKKKKGEPASGPSEETLTYFQLFSHVLDIFGRPSKKFYQALLEHATDEKEKTTLTALLDADGKDEYKRRVDETVTFAELLEEFPSARPTTADLLTLVPRIKPRHYSIASSMKMNPTSVHLLIVVHDWTTPSGKYRIGQATEFLSAGKVGQKLSVSVCSSVMKLPTNPEDPIVMAGLGTGMAPFRAFIQERAFLRSQGVKVGPVALYFGSRHKAKEYLYGGELDAYERDGLVTYLRCAFSRDQAHKVYIQDKIAEDKEILADLLLRQNGHFYLCGPTWPVADVREALVGSFMEVGGLDRRQANATIERMREEGRYVLEGRVVVCYQGMLCLQLRPGSGLPAPMIGYENGKTLMARGPLELHEHMASSMEKALGDKAFPQMEVRFRDVSISVDIMVKDESAIEMELPTLTNEMMKSIRSITATKRTVKKQILKQMSGVFKPGTITLVLGQPGSGKSSLMKLLSGRFPNGKNVTIAGEVVYNGMPASELRKRLPQFVSYVPQRDKHNPELTAKETLEFAHACCGKEISRHDEARFVHGSPQENREALEAAQAMVKHHPDVVIQQLGLENCQNTIVGDAMIRGVSGGERKRVTTGEMEFGNTYVKMMDEISTGLDSAAAFDIITTQRSIAKKFRKTVVISLLQPSPEVFALFDDVMILNDGYVTYHGRREEALSYFESLGFKCPPRRDVADFLMDMGTNKQGQYEVKVERGCTIPRAPSEFAEAFECSSIFTRVLEELESPVRSDLVQDMTTYVKNQPEFNQNFLASTSLLMKRQVTITKREVSALIMRMVMSTTIALLCSSVYYQFDSTDAQLAMGIIFESILNLSVGQAAQIPTVMAAREVFYKQRGANFFRTASYVLSSSATQVPPIILESLVFSSIVYWMCGFLSSFWSFFVFLLILCLINFALSAFFFLLASASPNLNVANPLSSVAILFFTLFAGYTITKDQIPDYLIWIYWINPAAWGVRALAVNQYINSHFDECVYDGIDYCAKYGMTMGEYSLNTYQVPSEKFWLWYGLLYLAITYVFFVFLSVIALEYHQFESPENVVLDTEIKGKAMGDYVSTRTPRSSPSVRGESVLSVGPSREKNFVPVTVAFKDLWYTVPDPVNPKKTIDLLKGIHGYALPSTITALMGSSGAGKTTLMDVIAGRKTGGKIRGDILLNGHPATDLAICRSTGYCEQMDIHSESSTIREALAFSAFLRQGADVSDQDKYEAVDDCLNLLDLRPIADQIIRGSSVEQMKRLTIGVELAAQPSVLFLDEPTSGLDARSAKLIMDGVRKVADTGRTIMCTIHQPSSEVFEIFDSLLLLKRGGEMVFAGDLGQNARKMSEYFESIDGVAKLEVNYNPATWMLEVIGAGVGNSKCDATDFVEIFKSSAHFDLLQANLKREGVSRPSPSVAALKYGDKRAATELTQMKFLLKRFRNLYWRTASFNLTRFVISLGLGFCFGITYVGAEYTSYSGVNSGLGMVYLVMTFMGLVSFNGLIPVAAEERAVYYRERAAQTYSALWYFFGLSVVEIPYVVVAVFLFLVPFFPMVGFTGVGAFLICWLALTLHMLFQAYTAVFLVFLLPNLEIAEIAGLLLNLVSFLFSGFSPPASALPSATTWLYNITTMTYSIAVMSTVVFGECSSEGDIGCSEMTNAPPALPDEITVKSYLETNFLMKRRELWRNCGFLVIFVLVFGVLALLAMRFLNYQKR</sequence>
<dbReference type="SUPFAM" id="SSF52343">
    <property type="entry name" value="Ferredoxin reductase-like, C-terminal NADP-linked domain"/>
    <property type="match status" value="1"/>
</dbReference>
<evidence type="ECO:0000313" key="21">
    <source>
        <dbReference type="Proteomes" id="UP000277300"/>
    </source>
</evidence>
<dbReference type="CDD" id="cd03232">
    <property type="entry name" value="ABCG_PDR_domain2"/>
    <property type="match status" value="1"/>
</dbReference>
<evidence type="ECO:0000256" key="12">
    <source>
        <dbReference type="ARBA" id="ARBA00022982"/>
    </source>
</evidence>
<dbReference type="InterPro" id="IPR003439">
    <property type="entry name" value="ABC_transporter-like_ATP-bd"/>
</dbReference>
<evidence type="ECO:0000256" key="1">
    <source>
        <dbReference type="ARBA" id="ARBA00001917"/>
    </source>
</evidence>
<evidence type="ECO:0000256" key="13">
    <source>
        <dbReference type="ARBA" id="ARBA00022989"/>
    </source>
</evidence>
<dbReference type="Gene3D" id="2.40.30.10">
    <property type="entry name" value="Translation factors"/>
    <property type="match status" value="1"/>
</dbReference>
<feature type="domain" description="FAD-binding FR-type" evidence="18">
    <location>
        <begin position="754"/>
        <end position="997"/>
    </location>
</feature>
<dbReference type="Pfam" id="PF00667">
    <property type="entry name" value="FAD_binding_1"/>
    <property type="match status" value="1"/>
</dbReference>
<dbReference type="SUPFAM" id="SSF52518">
    <property type="entry name" value="Thiamin diphosphate-binding fold (THDP-binding)"/>
    <property type="match status" value="1"/>
</dbReference>
<dbReference type="Gene3D" id="3.40.920.10">
    <property type="entry name" value="Pyruvate-ferredoxin oxidoreductase, PFOR, domain III"/>
    <property type="match status" value="1"/>
</dbReference>
<comment type="cofactor">
    <cofactor evidence="1">
        <name>FMN</name>
        <dbReference type="ChEBI" id="CHEBI:58210"/>
    </cofactor>
</comment>
<dbReference type="SUPFAM" id="SSF52922">
    <property type="entry name" value="TK C-terminal domain-like"/>
    <property type="match status" value="1"/>
</dbReference>
<feature type="transmembrane region" description="Helical" evidence="16">
    <location>
        <begin position="1842"/>
        <end position="1865"/>
    </location>
</feature>
<evidence type="ECO:0000256" key="6">
    <source>
        <dbReference type="ARBA" id="ARBA00022643"/>
    </source>
</evidence>
<dbReference type="InterPro" id="IPR002880">
    <property type="entry name" value="Pyrv_Fd/Flavodoxin_OxRdtase_N"/>
</dbReference>
<evidence type="ECO:0000256" key="14">
    <source>
        <dbReference type="ARBA" id="ARBA00023002"/>
    </source>
</evidence>